<proteinExistence type="predicted"/>
<protein>
    <submittedName>
        <fullName evidence="1">Uncharacterized protein</fullName>
    </submittedName>
</protein>
<evidence type="ECO:0000313" key="2">
    <source>
        <dbReference type="Proteomes" id="UP000596742"/>
    </source>
</evidence>
<comment type="caution">
    <text evidence="1">The sequence shown here is derived from an EMBL/GenBank/DDBJ whole genome shotgun (WGS) entry which is preliminary data.</text>
</comment>
<dbReference type="Proteomes" id="UP000596742">
    <property type="component" value="Unassembled WGS sequence"/>
</dbReference>
<reference evidence="1" key="1">
    <citation type="submission" date="2018-11" db="EMBL/GenBank/DDBJ databases">
        <authorList>
            <person name="Alioto T."/>
            <person name="Alioto T."/>
        </authorList>
    </citation>
    <scope>NUCLEOTIDE SEQUENCE</scope>
</reference>
<accession>A0A8B6G757</accession>
<dbReference type="AlphaFoldDB" id="A0A8B6G757"/>
<name>A0A8B6G757_MYTGA</name>
<sequence length="89" mass="10727">MNFEGSWYVVRGNRRLYLYQLLERNGKLQFVKVIQQNFDNNVFKKQFTSKNNGRSIRLRGDRKMKRRLNEIIGDNSERAYELTFCEVST</sequence>
<organism evidence="1 2">
    <name type="scientific">Mytilus galloprovincialis</name>
    <name type="common">Mediterranean mussel</name>
    <dbReference type="NCBI Taxonomy" id="29158"/>
    <lineage>
        <taxon>Eukaryota</taxon>
        <taxon>Metazoa</taxon>
        <taxon>Spiralia</taxon>
        <taxon>Lophotrochozoa</taxon>
        <taxon>Mollusca</taxon>
        <taxon>Bivalvia</taxon>
        <taxon>Autobranchia</taxon>
        <taxon>Pteriomorphia</taxon>
        <taxon>Mytilida</taxon>
        <taxon>Mytiloidea</taxon>
        <taxon>Mytilidae</taxon>
        <taxon>Mytilinae</taxon>
        <taxon>Mytilus</taxon>
    </lineage>
</organism>
<evidence type="ECO:0000313" key="1">
    <source>
        <dbReference type="EMBL" id="VDI59737.1"/>
    </source>
</evidence>
<gene>
    <name evidence="1" type="ORF">MGAL_10B008105</name>
</gene>
<dbReference type="EMBL" id="UYJE01007978">
    <property type="protein sequence ID" value="VDI59737.1"/>
    <property type="molecule type" value="Genomic_DNA"/>
</dbReference>
<dbReference type="OrthoDB" id="415230at2759"/>
<keyword evidence="2" id="KW-1185">Reference proteome</keyword>